<protein>
    <submittedName>
        <fullName evidence="1">Reverse transcriptase</fullName>
    </submittedName>
</protein>
<gene>
    <name evidence="1" type="ORF">EPI10_024539</name>
</gene>
<evidence type="ECO:0000313" key="2">
    <source>
        <dbReference type="Proteomes" id="UP000325315"/>
    </source>
</evidence>
<keyword evidence="1" id="KW-0808">Transferase</keyword>
<reference evidence="2" key="1">
    <citation type="journal article" date="2019" name="Plant Biotechnol. J.">
        <title>Genome sequencing of the Australian wild diploid species Gossypium australe highlights disease resistance and delayed gland morphogenesis.</title>
        <authorList>
            <person name="Cai Y."/>
            <person name="Cai X."/>
            <person name="Wang Q."/>
            <person name="Wang P."/>
            <person name="Zhang Y."/>
            <person name="Cai C."/>
            <person name="Xu Y."/>
            <person name="Wang K."/>
            <person name="Zhou Z."/>
            <person name="Wang C."/>
            <person name="Geng S."/>
            <person name="Li B."/>
            <person name="Dong Q."/>
            <person name="Hou Y."/>
            <person name="Wang H."/>
            <person name="Ai P."/>
            <person name="Liu Z."/>
            <person name="Yi F."/>
            <person name="Sun M."/>
            <person name="An G."/>
            <person name="Cheng J."/>
            <person name="Zhang Y."/>
            <person name="Shi Q."/>
            <person name="Xie Y."/>
            <person name="Shi X."/>
            <person name="Chang Y."/>
            <person name="Huang F."/>
            <person name="Chen Y."/>
            <person name="Hong S."/>
            <person name="Mi L."/>
            <person name="Sun Q."/>
            <person name="Zhang L."/>
            <person name="Zhou B."/>
            <person name="Peng R."/>
            <person name="Zhang X."/>
            <person name="Liu F."/>
        </authorList>
    </citation>
    <scope>NUCLEOTIDE SEQUENCE [LARGE SCALE GENOMIC DNA]</scope>
    <source>
        <strain evidence="2">cv. PA1801</strain>
    </source>
</reference>
<comment type="caution">
    <text evidence="1">The sequence shown here is derived from an EMBL/GenBank/DDBJ whole genome shotgun (WGS) entry which is preliminary data.</text>
</comment>
<dbReference type="AlphaFoldDB" id="A0A5B6VY42"/>
<dbReference type="OrthoDB" id="1303668at2759"/>
<evidence type="ECO:0000313" key="1">
    <source>
        <dbReference type="EMBL" id="KAA3474230.1"/>
    </source>
</evidence>
<dbReference type="Proteomes" id="UP000325315">
    <property type="component" value="Unassembled WGS sequence"/>
</dbReference>
<keyword evidence="2" id="KW-1185">Reference proteome</keyword>
<keyword evidence="1" id="KW-0695">RNA-directed DNA polymerase</keyword>
<dbReference type="GO" id="GO:0003964">
    <property type="term" value="F:RNA-directed DNA polymerase activity"/>
    <property type="evidence" value="ECO:0007669"/>
    <property type="project" value="UniProtKB-KW"/>
</dbReference>
<organism evidence="1 2">
    <name type="scientific">Gossypium australe</name>
    <dbReference type="NCBI Taxonomy" id="47621"/>
    <lineage>
        <taxon>Eukaryota</taxon>
        <taxon>Viridiplantae</taxon>
        <taxon>Streptophyta</taxon>
        <taxon>Embryophyta</taxon>
        <taxon>Tracheophyta</taxon>
        <taxon>Spermatophyta</taxon>
        <taxon>Magnoliopsida</taxon>
        <taxon>eudicotyledons</taxon>
        <taxon>Gunneridae</taxon>
        <taxon>Pentapetalae</taxon>
        <taxon>rosids</taxon>
        <taxon>malvids</taxon>
        <taxon>Malvales</taxon>
        <taxon>Malvaceae</taxon>
        <taxon>Malvoideae</taxon>
        <taxon>Gossypium</taxon>
    </lineage>
</organism>
<dbReference type="EMBL" id="SMMG02000005">
    <property type="protein sequence ID" value="KAA3474230.1"/>
    <property type="molecule type" value="Genomic_DNA"/>
</dbReference>
<sequence>MSKAYDHVEWSFLRRMLLQMGFALPWVELIMRCNSFVSYTIVINGKEGEELSALMRLARQESLLEGARICRRSLNILHLLFADDCILFAEASKNGVDVLKVF</sequence>
<name>A0A5B6VY42_9ROSI</name>
<proteinExistence type="predicted"/>
<accession>A0A5B6VY42</accession>
<keyword evidence="1" id="KW-0548">Nucleotidyltransferase</keyword>